<protein>
    <submittedName>
        <fullName evidence="2">Uncharacterized protein</fullName>
    </submittedName>
</protein>
<organism evidence="2 3">
    <name type="scientific">Pseudomonas cremoris</name>
    <dbReference type="NCBI Taxonomy" id="2724178"/>
    <lineage>
        <taxon>Bacteria</taxon>
        <taxon>Pseudomonadati</taxon>
        <taxon>Pseudomonadota</taxon>
        <taxon>Gammaproteobacteria</taxon>
        <taxon>Pseudomonadales</taxon>
        <taxon>Pseudomonadaceae</taxon>
        <taxon>Pseudomonas</taxon>
    </lineage>
</organism>
<keyword evidence="3" id="KW-1185">Reference proteome</keyword>
<accession>A0ABR6TDM4</accession>
<dbReference type="EMBL" id="JAAXCZ010000013">
    <property type="protein sequence ID" value="MBC2383876.1"/>
    <property type="molecule type" value="Genomic_DNA"/>
</dbReference>
<evidence type="ECO:0000313" key="3">
    <source>
        <dbReference type="Proteomes" id="UP000534677"/>
    </source>
</evidence>
<gene>
    <name evidence="2" type="ORF">HF209_23315</name>
</gene>
<dbReference type="Proteomes" id="UP000534677">
    <property type="component" value="Unassembled WGS sequence"/>
</dbReference>
<proteinExistence type="predicted"/>
<evidence type="ECO:0000256" key="1">
    <source>
        <dbReference type="SAM" id="MobiDB-lite"/>
    </source>
</evidence>
<name>A0ABR6TDM4_9PSED</name>
<feature type="region of interest" description="Disordered" evidence="1">
    <location>
        <begin position="113"/>
        <end position="134"/>
    </location>
</feature>
<reference evidence="2 3" key="1">
    <citation type="submission" date="2020-04" db="EMBL/GenBank/DDBJ databases">
        <title>Pseudomonas crami sp. nov., a novel proteolytic bacterial species isolated from cream.</title>
        <authorList>
            <person name="Hofmann K."/>
            <person name="Woller A."/>
            <person name="Huptas C."/>
            <person name="Wenning M."/>
            <person name="Scherer S."/>
            <person name="Doll E.V."/>
        </authorList>
    </citation>
    <scope>NUCLEOTIDE SEQUENCE [LARGE SCALE GENOMIC DNA]</scope>
    <source>
        <strain evidence="2 3">WS 5096</strain>
    </source>
</reference>
<sequence length="158" mass="17374">MPLLNVSPYLELIASSISMEIIAVSQNEVEECLKAALSRLGNDTLWVAVGESLLVHPFAVMSLMDDWQQALAIKLCLDVEWSDQVLLDPQYELTTAAFCDLIRDSATAVLRTPSPTMKRSSNDLRESISLSSSSGEPLKQSLIRIARRKQGLRLVSAA</sequence>
<comment type="caution">
    <text evidence="2">The sequence shown here is derived from an EMBL/GenBank/DDBJ whole genome shotgun (WGS) entry which is preliminary data.</text>
</comment>
<dbReference type="RefSeq" id="WP_010466484.1">
    <property type="nucleotide sequence ID" value="NZ_JAAXCZ010000013.1"/>
</dbReference>
<evidence type="ECO:0000313" key="2">
    <source>
        <dbReference type="EMBL" id="MBC2383876.1"/>
    </source>
</evidence>